<dbReference type="InterPro" id="IPR036770">
    <property type="entry name" value="Ankyrin_rpt-contain_sf"/>
</dbReference>
<reference evidence="4 5" key="1">
    <citation type="submission" date="2015-04" db="EMBL/GenBank/DDBJ databases">
        <title>Whole genome shotgun sequence of Flavihumibacter petaseus NBRC 106054.</title>
        <authorList>
            <person name="Miyazawa S."/>
            <person name="Hosoyama A."/>
            <person name="Hashimoto M."/>
            <person name="Noguchi M."/>
            <person name="Tsuchikane K."/>
            <person name="Ohji S."/>
            <person name="Yamazoe A."/>
            <person name="Ichikawa N."/>
            <person name="Kimura A."/>
            <person name="Fujita N."/>
        </authorList>
    </citation>
    <scope>NUCLEOTIDE SEQUENCE [LARGE SCALE GENOMIC DNA]</scope>
    <source>
        <strain evidence="4 5">NBRC 106054</strain>
    </source>
</reference>
<feature type="repeat" description="ANK" evidence="3">
    <location>
        <begin position="219"/>
        <end position="251"/>
    </location>
</feature>
<evidence type="ECO:0000313" key="4">
    <source>
        <dbReference type="EMBL" id="GAO43136.1"/>
    </source>
</evidence>
<evidence type="ECO:0000256" key="3">
    <source>
        <dbReference type="PROSITE-ProRule" id="PRU00023"/>
    </source>
</evidence>
<gene>
    <name evidence="4" type="ORF">FPE01S_02_02400</name>
</gene>
<dbReference type="Proteomes" id="UP000033121">
    <property type="component" value="Unassembled WGS sequence"/>
</dbReference>
<protein>
    <submittedName>
        <fullName evidence="4">Uncharacterized protein</fullName>
    </submittedName>
</protein>
<dbReference type="AlphaFoldDB" id="A0A0E9N0H7"/>
<dbReference type="STRING" id="1220578.FPE01S_02_02400"/>
<dbReference type="PROSITE" id="PS50088">
    <property type="entry name" value="ANK_REPEAT"/>
    <property type="match status" value="1"/>
</dbReference>
<keyword evidence="1" id="KW-0677">Repeat</keyword>
<comment type="caution">
    <text evidence="4">The sequence shown here is derived from an EMBL/GenBank/DDBJ whole genome shotgun (WGS) entry which is preliminary data.</text>
</comment>
<name>A0A0E9N0H7_9BACT</name>
<keyword evidence="2 3" id="KW-0040">ANK repeat</keyword>
<dbReference type="Gene3D" id="1.25.40.20">
    <property type="entry name" value="Ankyrin repeat-containing domain"/>
    <property type="match status" value="1"/>
</dbReference>
<dbReference type="InterPro" id="IPR002110">
    <property type="entry name" value="Ankyrin_rpt"/>
</dbReference>
<dbReference type="SUPFAM" id="SSF48403">
    <property type="entry name" value="Ankyrin repeat"/>
    <property type="match status" value="1"/>
</dbReference>
<dbReference type="EMBL" id="BBWV01000002">
    <property type="protein sequence ID" value="GAO43136.1"/>
    <property type="molecule type" value="Genomic_DNA"/>
</dbReference>
<dbReference type="PANTHER" id="PTHR24189">
    <property type="entry name" value="MYOTROPHIN"/>
    <property type="match status" value="1"/>
</dbReference>
<keyword evidence="5" id="KW-1185">Reference proteome</keyword>
<dbReference type="Pfam" id="PF12796">
    <property type="entry name" value="Ank_2"/>
    <property type="match status" value="1"/>
</dbReference>
<organism evidence="4 5">
    <name type="scientific">Flavihumibacter petaseus NBRC 106054</name>
    <dbReference type="NCBI Taxonomy" id="1220578"/>
    <lineage>
        <taxon>Bacteria</taxon>
        <taxon>Pseudomonadati</taxon>
        <taxon>Bacteroidota</taxon>
        <taxon>Chitinophagia</taxon>
        <taxon>Chitinophagales</taxon>
        <taxon>Chitinophagaceae</taxon>
        <taxon>Flavihumibacter</taxon>
    </lineage>
</organism>
<dbReference type="OrthoDB" id="928522at2"/>
<proteinExistence type="predicted"/>
<accession>A0A0E9N0H7</accession>
<dbReference type="PROSITE" id="PS50297">
    <property type="entry name" value="ANK_REP_REGION"/>
    <property type="match status" value="1"/>
</dbReference>
<dbReference type="SMART" id="SM00248">
    <property type="entry name" value="ANK"/>
    <property type="match status" value="2"/>
</dbReference>
<dbReference type="InterPro" id="IPR050745">
    <property type="entry name" value="Multifunctional_regulatory"/>
</dbReference>
<evidence type="ECO:0000256" key="2">
    <source>
        <dbReference type="ARBA" id="ARBA00023043"/>
    </source>
</evidence>
<sequence>MTAVPDKQFHKAVEAIDAGDIMALQSLLQEYPTLITKRLETAESEGYFKDPYLIWYVADNPIRHEKLPANIVDVTEVLIEALQQQQDANYAFILNYTLGLVATGRIPKECGLQIPLMEILIAKGASVNGSVLGPIGQRNLDAAKFLLSKGAGYNLATAIALQQTADANRLLATATPSELFVALTVAAFFGDAPAIDLLLRNGAQANGSGSLSDFGGFHSHASPLHQAVFSGSLEAVKLLVDAGADLNARDMAYDGTPLNWAEYMPTEGKDAAAVARYKAIEKYLSAVQR</sequence>
<dbReference type="RefSeq" id="WP_046369066.1">
    <property type="nucleotide sequence ID" value="NZ_BBWV01000002.1"/>
</dbReference>
<evidence type="ECO:0000313" key="5">
    <source>
        <dbReference type="Proteomes" id="UP000033121"/>
    </source>
</evidence>
<evidence type="ECO:0000256" key="1">
    <source>
        <dbReference type="ARBA" id="ARBA00022737"/>
    </source>
</evidence>
<dbReference type="PANTHER" id="PTHR24189:SF50">
    <property type="entry name" value="ANKYRIN REPEAT AND SOCS BOX PROTEIN 2"/>
    <property type="match status" value="1"/>
</dbReference>